<evidence type="ECO:0000256" key="14">
    <source>
        <dbReference type="ARBA" id="ARBA00023316"/>
    </source>
</evidence>
<feature type="chain" id="PRO_5023072663" description="glucan endo-1,3-beta-D-glucosidase" evidence="20">
    <location>
        <begin position="18"/>
        <end position="292"/>
    </location>
</feature>
<dbReference type="InterPro" id="IPR017853">
    <property type="entry name" value="GH"/>
</dbReference>
<dbReference type="GO" id="GO:0071555">
    <property type="term" value="P:cell wall organization"/>
    <property type="evidence" value="ECO:0007669"/>
    <property type="project" value="UniProtKB-KW"/>
</dbReference>
<dbReference type="GO" id="GO:0009277">
    <property type="term" value="C:fungal-type cell wall"/>
    <property type="evidence" value="ECO:0007669"/>
    <property type="project" value="TreeGrafter"/>
</dbReference>
<evidence type="ECO:0000313" key="21">
    <source>
        <dbReference type="EMBL" id="TFK36325.1"/>
    </source>
</evidence>
<evidence type="ECO:0000256" key="4">
    <source>
        <dbReference type="ARBA" id="ARBA00008773"/>
    </source>
</evidence>
<dbReference type="Proteomes" id="UP000308652">
    <property type="component" value="Unassembled WGS sequence"/>
</dbReference>
<evidence type="ECO:0000256" key="6">
    <source>
        <dbReference type="ARBA" id="ARBA00022475"/>
    </source>
</evidence>
<evidence type="ECO:0000256" key="15">
    <source>
        <dbReference type="ARBA" id="ARBA00023326"/>
    </source>
</evidence>
<dbReference type="GO" id="GO:0009986">
    <property type="term" value="C:cell surface"/>
    <property type="evidence" value="ECO:0007669"/>
    <property type="project" value="TreeGrafter"/>
</dbReference>
<gene>
    <name evidence="21" type="ORF">BDQ12DRAFT_755429</name>
</gene>
<evidence type="ECO:0000313" key="22">
    <source>
        <dbReference type="Proteomes" id="UP000308652"/>
    </source>
</evidence>
<evidence type="ECO:0000256" key="16">
    <source>
        <dbReference type="ARBA" id="ARBA00037649"/>
    </source>
</evidence>
<dbReference type="GO" id="GO:0042973">
    <property type="term" value="F:glucan endo-1,3-beta-D-glucosidase activity"/>
    <property type="evidence" value="ECO:0007669"/>
    <property type="project" value="UniProtKB-EC"/>
</dbReference>
<dbReference type="EC" id="3.2.1.39" evidence="5"/>
<sequence>MRRIAFCLASLVAHALGANHFAGIATSNGIGGTSTYTCRTQAQWNTIASDAKDNGFKSIRVVGFDCDALNRASLAATANGLTILAGIYYSGSVASNSAAISNDMHIFHTAYSKYGASRYVGLTVGNEASDSASNIAAKVNDVKKYLRSVGVATPVSTVHSWTTIRDNPILCGGDFVAANAHAFYDGLVRADQTGDFVFKTAVPALKKACPGKKVMITESGWPSRGTSNKAAIPTISNEILALLSLNCACRDDTSVAVYAFEYDDQNWKQNDNERSFGLFGKLAVNQDILSAC</sequence>
<keyword evidence="15" id="KW-0624">Polysaccharide degradation</keyword>
<dbReference type="SUPFAM" id="SSF51445">
    <property type="entry name" value="(Trans)glycosidases"/>
    <property type="match status" value="1"/>
</dbReference>
<evidence type="ECO:0000256" key="11">
    <source>
        <dbReference type="ARBA" id="ARBA00023136"/>
    </source>
</evidence>
<comment type="similarity">
    <text evidence="4 19">Belongs to the glycosyl hydrolase 17 family.</text>
</comment>
<feature type="signal peptide" evidence="20">
    <location>
        <begin position="1"/>
        <end position="17"/>
    </location>
</feature>
<organism evidence="21 22">
    <name type="scientific">Crucibulum laeve</name>
    <dbReference type="NCBI Taxonomy" id="68775"/>
    <lineage>
        <taxon>Eukaryota</taxon>
        <taxon>Fungi</taxon>
        <taxon>Dikarya</taxon>
        <taxon>Basidiomycota</taxon>
        <taxon>Agaricomycotina</taxon>
        <taxon>Agaricomycetes</taxon>
        <taxon>Agaricomycetidae</taxon>
        <taxon>Agaricales</taxon>
        <taxon>Agaricineae</taxon>
        <taxon>Nidulariaceae</taxon>
        <taxon>Crucibulum</taxon>
    </lineage>
</organism>
<evidence type="ECO:0000256" key="8">
    <source>
        <dbReference type="ARBA" id="ARBA00022525"/>
    </source>
</evidence>
<dbReference type="STRING" id="68775.A0A5C3LU59"/>
<evidence type="ECO:0000256" key="3">
    <source>
        <dbReference type="ARBA" id="ARBA00004401"/>
    </source>
</evidence>
<keyword evidence="9 20" id="KW-0732">Signal</keyword>
<dbReference type="EMBL" id="ML213614">
    <property type="protein sequence ID" value="TFK36325.1"/>
    <property type="molecule type" value="Genomic_DNA"/>
</dbReference>
<evidence type="ECO:0000256" key="20">
    <source>
        <dbReference type="SAM" id="SignalP"/>
    </source>
</evidence>
<keyword evidence="14" id="KW-0961">Cell wall biogenesis/degradation</keyword>
<comment type="catalytic activity">
    <reaction evidence="1">
        <text>Hydrolysis of (1-&gt;3)-beta-D-glucosidic linkages in (1-&gt;3)-beta-D-glucans.</text>
        <dbReference type="EC" id="3.2.1.39"/>
    </reaction>
</comment>
<comment type="subcellular location">
    <subcellularLocation>
        <location evidence="3">Cell membrane</location>
        <topology evidence="3">Single-pass type II membrane protein</topology>
    </subcellularLocation>
    <subcellularLocation>
        <location evidence="2">Secreted</location>
        <location evidence="2">Cell wall</location>
    </subcellularLocation>
</comment>
<keyword evidence="12" id="KW-0325">Glycoprotein</keyword>
<protein>
    <recommendedName>
        <fullName evidence="5">glucan endo-1,3-beta-D-glucosidase</fullName>
        <ecNumber evidence="5">3.2.1.39</ecNumber>
    </recommendedName>
    <alternativeName>
        <fullName evidence="18">Endo-1,3-beta-glucanase btgC</fullName>
    </alternativeName>
    <alternativeName>
        <fullName evidence="17">Laminarinase btgC</fullName>
    </alternativeName>
</protein>
<dbReference type="InterPro" id="IPR000490">
    <property type="entry name" value="Glyco_hydro_17"/>
</dbReference>
<dbReference type="Gene3D" id="3.20.20.80">
    <property type="entry name" value="Glycosidases"/>
    <property type="match status" value="2"/>
</dbReference>
<evidence type="ECO:0000256" key="9">
    <source>
        <dbReference type="ARBA" id="ARBA00022729"/>
    </source>
</evidence>
<proteinExistence type="inferred from homology"/>
<reference evidence="21 22" key="1">
    <citation type="journal article" date="2019" name="Nat. Ecol. Evol.">
        <title>Megaphylogeny resolves global patterns of mushroom evolution.</title>
        <authorList>
            <person name="Varga T."/>
            <person name="Krizsan K."/>
            <person name="Foldi C."/>
            <person name="Dima B."/>
            <person name="Sanchez-Garcia M."/>
            <person name="Sanchez-Ramirez S."/>
            <person name="Szollosi G.J."/>
            <person name="Szarkandi J.G."/>
            <person name="Papp V."/>
            <person name="Albert L."/>
            <person name="Andreopoulos W."/>
            <person name="Angelini C."/>
            <person name="Antonin V."/>
            <person name="Barry K.W."/>
            <person name="Bougher N.L."/>
            <person name="Buchanan P."/>
            <person name="Buyck B."/>
            <person name="Bense V."/>
            <person name="Catcheside P."/>
            <person name="Chovatia M."/>
            <person name="Cooper J."/>
            <person name="Damon W."/>
            <person name="Desjardin D."/>
            <person name="Finy P."/>
            <person name="Geml J."/>
            <person name="Haridas S."/>
            <person name="Hughes K."/>
            <person name="Justo A."/>
            <person name="Karasinski D."/>
            <person name="Kautmanova I."/>
            <person name="Kiss B."/>
            <person name="Kocsube S."/>
            <person name="Kotiranta H."/>
            <person name="LaButti K.M."/>
            <person name="Lechner B.E."/>
            <person name="Liimatainen K."/>
            <person name="Lipzen A."/>
            <person name="Lukacs Z."/>
            <person name="Mihaltcheva S."/>
            <person name="Morgado L.N."/>
            <person name="Niskanen T."/>
            <person name="Noordeloos M.E."/>
            <person name="Ohm R.A."/>
            <person name="Ortiz-Santana B."/>
            <person name="Ovrebo C."/>
            <person name="Racz N."/>
            <person name="Riley R."/>
            <person name="Savchenko A."/>
            <person name="Shiryaev A."/>
            <person name="Soop K."/>
            <person name="Spirin V."/>
            <person name="Szebenyi C."/>
            <person name="Tomsovsky M."/>
            <person name="Tulloss R.E."/>
            <person name="Uehling J."/>
            <person name="Grigoriev I.V."/>
            <person name="Vagvolgyi C."/>
            <person name="Papp T."/>
            <person name="Martin F.M."/>
            <person name="Miettinen O."/>
            <person name="Hibbett D.S."/>
            <person name="Nagy L.G."/>
        </authorList>
    </citation>
    <scope>NUCLEOTIDE SEQUENCE [LARGE SCALE GENOMIC DNA]</scope>
    <source>
        <strain evidence="21 22">CBS 166.37</strain>
    </source>
</reference>
<accession>A0A5C3LU59</accession>
<keyword evidence="22" id="KW-1185">Reference proteome</keyword>
<dbReference type="PANTHER" id="PTHR16631:SF17">
    <property type="entry name" value="GLUCAN ENDO-1,3-BETA-GLUCOSIDASE BTGC"/>
    <property type="match status" value="1"/>
</dbReference>
<evidence type="ECO:0000256" key="13">
    <source>
        <dbReference type="ARBA" id="ARBA00023277"/>
    </source>
</evidence>
<keyword evidence="8" id="KW-0964">Secreted</keyword>
<keyword evidence="13" id="KW-0119">Carbohydrate metabolism</keyword>
<keyword evidence="11" id="KW-0472">Membrane</keyword>
<evidence type="ECO:0000256" key="10">
    <source>
        <dbReference type="ARBA" id="ARBA00022801"/>
    </source>
</evidence>
<evidence type="ECO:0000256" key="1">
    <source>
        <dbReference type="ARBA" id="ARBA00000382"/>
    </source>
</evidence>
<evidence type="ECO:0000256" key="19">
    <source>
        <dbReference type="RuleBase" id="RU004335"/>
    </source>
</evidence>
<evidence type="ECO:0000256" key="12">
    <source>
        <dbReference type="ARBA" id="ARBA00023180"/>
    </source>
</evidence>
<dbReference type="InterPro" id="IPR050732">
    <property type="entry name" value="Beta-glucan_modifiers"/>
</dbReference>
<dbReference type="GO" id="GO:0000272">
    <property type="term" value="P:polysaccharide catabolic process"/>
    <property type="evidence" value="ECO:0007669"/>
    <property type="project" value="UniProtKB-KW"/>
</dbReference>
<comment type="function">
    <text evidence="16">Glucanases play a role in cell expansion during growth, in cell-cell fusion during mating, and in spore release during sporulation. This enzyme may be involved in beta-glucan degradation. Active on laminarin and lichenan.</text>
</comment>
<evidence type="ECO:0000256" key="7">
    <source>
        <dbReference type="ARBA" id="ARBA00022512"/>
    </source>
</evidence>
<evidence type="ECO:0000256" key="17">
    <source>
        <dbReference type="ARBA" id="ARBA00042373"/>
    </source>
</evidence>
<keyword evidence="7" id="KW-0134">Cell wall</keyword>
<dbReference type="Pfam" id="PF00332">
    <property type="entry name" value="Glyco_hydro_17"/>
    <property type="match status" value="1"/>
</dbReference>
<name>A0A5C3LU59_9AGAR</name>
<keyword evidence="10 21" id="KW-0378">Hydrolase</keyword>
<dbReference type="GO" id="GO:0005576">
    <property type="term" value="C:extracellular region"/>
    <property type="evidence" value="ECO:0007669"/>
    <property type="project" value="TreeGrafter"/>
</dbReference>
<dbReference type="AlphaFoldDB" id="A0A5C3LU59"/>
<evidence type="ECO:0000256" key="18">
    <source>
        <dbReference type="ARBA" id="ARBA00043078"/>
    </source>
</evidence>
<dbReference type="PANTHER" id="PTHR16631">
    <property type="entry name" value="GLUCAN 1,3-BETA-GLUCOSIDASE"/>
    <property type="match status" value="1"/>
</dbReference>
<evidence type="ECO:0000256" key="2">
    <source>
        <dbReference type="ARBA" id="ARBA00004191"/>
    </source>
</evidence>
<dbReference type="GO" id="GO:0005886">
    <property type="term" value="C:plasma membrane"/>
    <property type="evidence" value="ECO:0007669"/>
    <property type="project" value="UniProtKB-SubCell"/>
</dbReference>
<keyword evidence="6" id="KW-1003">Cell membrane</keyword>
<dbReference type="OrthoDB" id="941679at2759"/>
<evidence type="ECO:0000256" key="5">
    <source>
        <dbReference type="ARBA" id="ARBA00012780"/>
    </source>
</evidence>